<dbReference type="CDD" id="cd18791">
    <property type="entry name" value="SF2_C_RHA"/>
    <property type="match status" value="1"/>
</dbReference>
<evidence type="ECO:0000256" key="1">
    <source>
        <dbReference type="ARBA" id="ARBA00004123"/>
    </source>
</evidence>
<evidence type="ECO:0000256" key="4">
    <source>
        <dbReference type="ARBA" id="ARBA00023242"/>
    </source>
</evidence>
<dbReference type="Pfam" id="PF13245">
    <property type="entry name" value="AAA_19"/>
    <property type="match status" value="1"/>
</dbReference>
<dbReference type="Ensembl" id="ENSMUNT00000011422.2">
    <property type="protein sequence ID" value="ENSMUNP00000009870.2"/>
    <property type="gene ID" value="ENSMUNG00000007812.2"/>
</dbReference>
<evidence type="ECO:0000313" key="6">
    <source>
        <dbReference type="Ensembl" id="ENSMUNP00000009870.2"/>
    </source>
</evidence>
<dbReference type="GO" id="GO:0003723">
    <property type="term" value="F:RNA binding"/>
    <property type="evidence" value="ECO:0007669"/>
    <property type="project" value="TreeGrafter"/>
</dbReference>
<keyword evidence="3" id="KW-0067">ATP-binding</keyword>
<evidence type="ECO:0000256" key="5">
    <source>
        <dbReference type="SAM" id="MobiDB-lite"/>
    </source>
</evidence>
<proteinExistence type="predicted"/>
<gene>
    <name evidence="6" type="primary">LOC101878313</name>
</gene>
<keyword evidence="7" id="KW-1185">Reference proteome</keyword>
<dbReference type="SMART" id="SM00487">
    <property type="entry name" value="DEXDc"/>
    <property type="match status" value="1"/>
</dbReference>
<dbReference type="GO" id="GO:0005524">
    <property type="term" value="F:ATP binding"/>
    <property type="evidence" value="ECO:0007669"/>
    <property type="project" value="UniProtKB-KW"/>
</dbReference>
<dbReference type="Pfam" id="PF21010">
    <property type="entry name" value="HA2_C"/>
    <property type="match status" value="1"/>
</dbReference>
<dbReference type="GO" id="GO:0005681">
    <property type="term" value="C:spliceosomal complex"/>
    <property type="evidence" value="ECO:0007669"/>
    <property type="project" value="TreeGrafter"/>
</dbReference>
<dbReference type="InterPro" id="IPR001650">
    <property type="entry name" value="Helicase_C-like"/>
</dbReference>
<reference evidence="6" key="3">
    <citation type="submission" date="2025-09" db="UniProtKB">
        <authorList>
            <consortium name="Ensembl"/>
        </authorList>
    </citation>
    <scope>IDENTIFICATION</scope>
</reference>
<protein>
    <submittedName>
        <fullName evidence="6">Uncharacterized protein</fullName>
    </submittedName>
</protein>
<organism evidence="6 7">
    <name type="scientific">Melopsittacus undulatus</name>
    <name type="common">Budgerigar</name>
    <name type="synonym">Psittacus undulatus</name>
    <dbReference type="NCBI Taxonomy" id="13146"/>
    <lineage>
        <taxon>Eukaryota</taxon>
        <taxon>Metazoa</taxon>
        <taxon>Chordata</taxon>
        <taxon>Craniata</taxon>
        <taxon>Vertebrata</taxon>
        <taxon>Euteleostomi</taxon>
        <taxon>Archelosauria</taxon>
        <taxon>Archosauria</taxon>
        <taxon>Dinosauria</taxon>
        <taxon>Saurischia</taxon>
        <taxon>Theropoda</taxon>
        <taxon>Coelurosauria</taxon>
        <taxon>Aves</taxon>
        <taxon>Neognathae</taxon>
        <taxon>Neoaves</taxon>
        <taxon>Telluraves</taxon>
        <taxon>Australaves</taxon>
        <taxon>Psittaciformes</taxon>
        <taxon>Psittaculidae</taxon>
        <taxon>Melopsittacus</taxon>
    </lineage>
</organism>
<evidence type="ECO:0000256" key="3">
    <source>
        <dbReference type="ARBA" id="ARBA00022840"/>
    </source>
</evidence>
<sequence length="751" mass="82628">MAANGAPGSVPRRDGPGLALEKEEDEDEEEEPELGCGGDLEVNPYDGLPFSSRYYELLRQRRELPVWTTKYSFMEHLEGNSGIVLVSGPPGTGKSTQIPQWCAEYALSLQFAHGLVACTQPHSLAALSLSLRVADEMDLNLGHEVGYCVPHEDCCTTETILRYCSDEMLLREMTSEPLLRQYGVVVLDEAQERTVPTDVLLGLLKDVLCQRPALKVVVITSLAMEEQLRTFLGDPPVVRVPARGEPPALLYREPPAHGRITAACQAVLGIHRRQEPGHILLFMASEQEITDACSALRSEAAALHPGLGPLLVLPLHPGVGRAVQRVYEGLEEGGRKRRVIVTHGLAEASFSMSGIRFVIDTGLELRSVYNPRIRAESQVLRPISKSQAQSRMERAAGTPPGTCLRLYSEAFYEQRLPPSPTPQVMETSLSRLVLLLKRLDIADMGQCDFLDRPAPESLMQALEDLDYLAALDDDGNLSEVGIIMSEFPLDPQLAKALIASCEFDCVEEMVSLAAMLTASPCFLPPATHMEEAVAMHRRALLHPDGDHFTLINIFNAFQQHEADEGWCRKHAVNAAALRLAGIVRAELLEVMQRIELPVSPPAFGTDANVRNIQRALISGYFLKVARDIDGSGNYVMLTHKHVAHLPPACCYLLRQPPRRLPPWVLYHEFTISQDNCLRVVSEIQPQMLVALAPQYYLSNLPASESRDLLMALREEVAAAEDAPVVPAALGPAPGGGEDEDEDEDKEVCVLQ</sequence>
<feature type="compositionally biased region" description="Acidic residues" evidence="5">
    <location>
        <begin position="736"/>
        <end position="745"/>
    </location>
</feature>
<dbReference type="GO" id="GO:0004386">
    <property type="term" value="F:helicase activity"/>
    <property type="evidence" value="ECO:0007669"/>
    <property type="project" value="TreeGrafter"/>
</dbReference>
<dbReference type="InterPro" id="IPR027417">
    <property type="entry name" value="P-loop_NTPase"/>
</dbReference>
<dbReference type="AlphaFoldDB" id="A0A8C6J8R2"/>
<dbReference type="Pfam" id="PF07717">
    <property type="entry name" value="OB_NTP_bind"/>
    <property type="match status" value="1"/>
</dbReference>
<name>A0A8C6J8R2_MELUD</name>
<dbReference type="InterPro" id="IPR014001">
    <property type="entry name" value="Helicase_ATP-bd"/>
</dbReference>
<dbReference type="InterPro" id="IPR011709">
    <property type="entry name" value="DEAD-box_helicase_OB_fold"/>
</dbReference>
<dbReference type="FunFam" id="3.40.50.300:FF:001049">
    <property type="entry name" value="ATP-dependent RNA helicase DQX1 isoform X1"/>
    <property type="match status" value="1"/>
</dbReference>
<dbReference type="SUPFAM" id="SSF52540">
    <property type="entry name" value="P-loop containing nucleoside triphosphate hydrolases"/>
    <property type="match status" value="1"/>
</dbReference>
<keyword evidence="2" id="KW-0547">Nucleotide-binding</keyword>
<feature type="region of interest" description="Disordered" evidence="5">
    <location>
        <begin position="722"/>
        <end position="751"/>
    </location>
</feature>
<dbReference type="Gene3D" id="1.20.120.1080">
    <property type="match status" value="1"/>
</dbReference>
<dbReference type="Gene3D" id="3.40.50.300">
    <property type="entry name" value="P-loop containing nucleotide triphosphate hydrolases"/>
    <property type="match status" value="2"/>
</dbReference>
<dbReference type="Proteomes" id="UP000694405">
    <property type="component" value="Chromosome 7"/>
</dbReference>
<keyword evidence="4" id="KW-0539">Nucleus</keyword>
<accession>A0A8C6J8R2</accession>
<evidence type="ECO:0000256" key="2">
    <source>
        <dbReference type="ARBA" id="ARBA00022741"/>
    </source>
</evidence>
<feature type="region of interest" description="Disordered" evidence="5">
    <location>
        <begin position="1"/>
        <end position="39"/>
    </location>
</feature>
<accession>A0A8V5G2V6</accession>
<reference evidence="6" key="2">
    <citation type="submission" date="2025-08" db="UniProtKB">
        <authorList>
            <consortium name="Ensembl"/>
        </authorList>
    </citation>
    <scope>IDENTIFICATION</scope>
</reference>
<comment type="subcellular location">
    <subcellularLocation>
        <location evidence="1">Nucleus</location>
    </subcellularLocation>
</comment>
<dbReference type="Pfam" id="PF04408">
    <property type="entry name" value="WHD_HA2"/>
    <property type="match status" value="1"/>
</dbReference>
<dbReference type="FunFam" id="1.20.120.1080:FF:000010">
    <property type="entry name" value="ATP-dependent RNA helicase DQX1 isoform X1"/>
    <property type="match status" value="1"/>
</dbReference>
<feature type="compositionally biased region" description="Low complexity" evidence="5">
    <location>
        <begin position="722"/>
        <end position="731"/>
    </location>
</feature>
<dbReference type="PANTHER" id="PTHR18934">
    <property type="entry name" value="ATP-DEPENDENT RNA HELICASE"/>
    <property type="match status" value="1"/>
</dbReference>
<evidence type="ECO:0000313" key="7">
    <source>
        <dbReference type="Proteomes" id="UP000694405"/>
    </source>
</evidence>
<dbReference type="InterPro" id="IPR048333">
    <property type="entry name" value="HA2_WH"/>
</dbReference>
<dbReference type="PROSITE" id="PS51194">
    <property type="entry name" value="HELICASE_CTER"/>
    <property type="match status" value="1"/>
</dbReference>
<dbReference type="OrthoDB" id="10253254at2759"/>
<dbReference type="InterPro" id="IPR007502">
    <property type="entry name" value="Helicase-assoc_dom"/>
</dbReference>
<dbReference type="SMART" id="SM00847">
    <property type="entry name" value="HA2"/>
    <property type="match status" value="1"/>
</dbReference>
<reference evidence="6" key="1">
    <citation type="submission" date="2020-03" db="EMBL/GenBank/DDBJ databases">
        <title>Melopsittacus undulatus (budgerigar) genome, bMelUnd1, maternal haplotype with Z.</title>
        <authorList>
            <person name="Gedman G."/>
            <person name="Mountcastle J."/>
            <person name="Haase B."/>
            <person name="Formenti G."/>
            <person name="Wright T."/>
            <person name="Apodaca J."/>
            <person name="Pelan S."/>
            <person name="Chow W."/>
            <person name="Rhie A."/>
            <person name="Howe K."/>
            <person name="Fedrigo O."/>
            <person name="Jarvis E.D."/>
        </authorList>
    </citation>
    <scope>NUCLEOTIDE SEQUENCE [LARGE SCALE GENOMIC DNA]</scope>
</reference>
<feature type="compositionally biased region" description="Acidic residues" evidence="5">
    <location>
        <begin position="22"/>
        <end position="33"/>
    </location>
</feature>
<dbReference type="PANTHER" id="PTHR18934:SF108">
    <property type="entry name" value="ATP-DEPENDENT RNA HELICASE DQX1"/>
    <property type="match status" value="1"/>
</dbReference>